<dbReference type="Proteomes" id="UP000015344">
    <property type="component" value="Unassembled WGS sequence"/>
</dbReference>
<proteinExistence type="predicted"/>
<accession>S9SXI5</accession>
<dbReference type="EMBL" id="ATMT01000001">
    <property type="protein sequence ID" value="EPY09364.1"/>
    <property type="molecule type" value="Genomic_DNA"/>
</dbReference>
<feature type="non-terminal residue" evidence="2">
    <location>
        <position position="1"/>
    </location>
</feature>
<dbReference type="AlphaFoldDB" id="S9SXI5"/>
<evidence type="ECO:0000313" key="3">
    <source>
        <dbReference type="Proteomes" id="UP000015344"/>
    </source>
</evidence>
<feature type="region of interest" description="Disordered" evidence="1">
    <location>
        <begin position="31"/>
        <end position="60"/>
    </location>
</feature>
<protein>
    <submittedName>
        <fullName evidence="2">Uncharacterized protein</fullName>
    </submittedName>
</protein>
<reference evidence="2 3" key="1">
    <citation type="submission" date="2013-05" db="EMBL/GenBank/DDBJ databases">
        <authorList>
            <person name="Strain E.A."/>
            <person name="Brown E."/>
            <person name="Allard M.W."/>
            <person name="Luo Y.L."/>
        </authorList>
    </citation>
    <scope>NUCLEOTIDE SEQUENCE [LARGE SCALE GENOMIC DNA]</scope>
    <source>
        <strain evidence="2 3">TS-15</strain>
    </source>
</reference>
<sequence>GPPTGVDTTAVAHEEEVEVVWRPRHCAHWSAHREEPTERAPVIVDPGPVGARGPPTGVDTTTVAHEEEVEVVWRPSSSAWICRKLRNQNRWWINWIIICPFQRNRCRFVNLEVKAH</sequence>
<comment type="caution">
    <text evidence="2">The sequence shown here is derived from an EMBL/GenBank/DDBJ whole genome shotgun (WGS) entry which is preliminary data.</text>
</comment>
<evidence type="ECO:0000313" key="2">
    <source>
        <dbReference type="EMBL" id="EPY09364.1"/>
    </source>
</evidence>
<name>S9SXI5_PAEAL</name>
<gene>
    <name evidence="2" type="ORF">PAALTS15_00695</name>
</gene>
<evidence type="ECO:0000256" key="1">
    <source>
        <dbReference type="SAM" id="MobiDB-lite"/>
    </source>
</evidence>
<organism evidence="2 3">
    <name type="scientific">Paenibacillus alvei TS-15</name>
    <dbReference type="NCBI Taxonomy" id="1117108"/>
    <lineage>
        <taxon>Bacteria</taxon>
        <taxon>Bacillati</taxon>
        <taxon>Bacillota</taxon>
        <taxon>Bacilli</taxon>
        <taxon>Bacillales</taxon>
        <taxon>Paenibacillaceae</taxon>
        <taxon>Paenibacillus</taxon>
    </lineage>
</organism>